<dbReference type="Gene3D" id="1.10.860.10">
    <property type="entry name" value="DNAb Helicase, Chain A"/>
    <property type="match status" value="1"/>
</dbReference>
<dbReference type="Gene3D" id="3.40.50.300">
    <property type="entry name" value="P-loop containing nucleotide triphosphate hydrolases"/>
    <property type="match status" value="1"/>
</dbReference>
<dbReference type="GO" id="GO:0043139">
    <property type="term" value="F:5'-3' DNA helicase activity"/>
    <property type="evidence" value="ECO:0007669"/>
    <property type="project" value="UniProtKB-EC"/>
</dbReference>
<gene>
    <name evidence="14" type="primary">dnaB</name>
    <name evidence="14" type="ORF">DWX20_07585</name>
</gene>
<evidence type="ECO:0000256" key="6">
    <source>
        <dbReference type="ARBA" id="ARBA00022806"/>
    </source>
</evidence>
<dbReference type="SUPFAM" id="SSF48024">
    <property type="entry name" value="N-terminal domain of DnaB helicase"/>
    <property type="match status" value="1"/>
</dbReference>
<dbReference type="PROSITE" id="PS51199">
    <property type="entry name" value="SF4_HELICASE"/>
    <property type="match status" value="1"/>
</dbReference>
<dbReference type="PANTHER" id="PTHR30153:SF2">
    <property type="entry name" value="REPLICATIVE DNA HELICASE"/>
    <property type="match status" value="1"/>
</dbReference>
<dbReference type="InterPro" id="IPR016136">
    <property type="entry name" value="DNA_helicase_N/primase_C"/>
</dbReference>
<dbReference type="CDD" id="cd00984">
    <property type="entry name" value="DnaB_C"/>
    <property type="match status" value="1"/>
</dbReference>
<evidence type="ECO:0000256" key="10">
    <source>
        <dbReference type="ARBA" id="ARBA00048954"/>
    </source>
</evidence>
<dbReference type="GO" id="GO:0003677">
    <property type="term" value="F:DNA binding"/>
    <property type="evidence" value="ECO:0007669"/>
    <property type="project" value="UniProtKB-UniRule"/>
</dbReference>
<keyword evidence="8 12" id="KW-0238">DNA-binding</keyword>
<evidence type="ECO:0000256" key="11">
    <source>
        <dbReference type="NCBIfam" id="TIGR00665"/>
    </source>
</evidence>
<dbReference type="SUPFAM" id="SSF52540">
    <property type="entry name" value="P-loop containing nucleoside triphosphate hydrolases"/>
    <property type="match status" value="1"/>
</dbReference>
<comment type="similarity">
    <text evidence="1 12">Belongs to the helicase family. DnaB subfamily.</text>
</comment>
<dbReference type="InterPro" id="IPR036185">
    <property type="entry name" value="DNA_heli_DnaB-like_N_sf"/>
</dbReference>
<evidence type="ECO:0000256" key="2">
    <source>
        <dbReference type="ARBA" id="ARBA00022515"/>
    </source>
</evidence>
<evidence type="ECO:0000256" key="5">
    <source>
        <dbReference type="ARBA" id="ARBA00022801"/>
    </source>
</evidence>
<comment type="catalytic activity">
    <reaction evidence="10 12">
        <text>ATP + H2O = ADP + phosphate + H(+)</text>
        <dbReference type="Rhea" id="RHEA:13065"/>
        <dbReference type="ChEBI" id="CHEBI:15377"/>
        <dbReference type="ChEBI" id="CHEBI:15378"/>
        <dbReference type="ChEBI" id="CHEBI:30616"/>
        <dbReference type="ChEBI" id="CHEBI:43474"/>
        <dbReference type="ChEBI" id="CHEBI:456216"/>
        <dbReference type="EC" id="5.6.2.3"/>
    </reaction>
</comment>
<protein>
    <recommendedName>
        <fullName evidence="11 12">Replicative DNA helicase</fullName>
        <ecNumber evidence="11 12">5.6.2.3</ecNumber>
    </recommendedName>
</protein>
<evidence type="ECO:0000256" key="1">
    <source>
        <dbReference type="ARBA" id="ARBA00008428"/>
    </source>
</evidence>
<evidence type="ECO:0000256" key="12">
    <source>
        <dbReference type="RuleBase" id="RU362085"/>
    </source>
</evidence>
<dbReference type="RefSeq" id="WP_006525878.1">
    <property type="nucleotide sequence ID" value="NZ_CABJCF010000003.1"/>
</dbReference>
<dbReference type="NCBIfam" id="TIGR00665">
    <property type="entry name" value="DnaB"/>
    <property type="match status" value="1"/>
</dbReference>
<dbReference type="GO" id="GO:1990077">
    <property type="term" value="C:primosome complex"/>
    <property type="evidence" value="ECO:0007669"/>
    <property type="project" value="UniProtKB-UniRule"/>
</dbReference>
<evidence type="ECO:0000256" key="4">
    <source>
        <dbReference type="ARBA" id="ARBA00022741"/>
    </source>
</evidence>
<keyword evidence="3 12" id="KW-0235">DNA replication</keyword>
<dbReference type="InterPro" id="IPR007692">
    <property type="entry name" value="DNA_helicase_DnaB"/>
</dbReference>
<dbReference type="PANTHER" id="PTHR30153">
    <property type="entry name" value="REPLICATIVE DNA HELICASE DNAB"/>
    <property type="match status" value="1"/>
</dbReference>
<reference evidence="14 15" key="1">
    <citation type="submission" date="2018-08" db="EMBL/GenBank/DDBJ databases">
        <title>A genome reference for cultivated species of the human gut microbiota.</title>
        <authorList>
            <person name="Zou Y."/>
            <person name="Xue W."/>
            <person name="Luo G."/>
        </authorList>
    </citation>
    <scope>NUCLEOTIDE SEQUENCE [LARGE SCALE GENOMIC DNA]</scope>
    <source>
        <strain evidence="14 15">AF18-46</strain>
    </source>
</reference>
<dbReference type="InterPro" id="IPR007693">
    <property type="entry name" value="DNA_helicase_DnaB-like_N"/>
</dbReference>
<sequence>MPRVLPSAPEAEASLLGTMLVYPSSSRTALEEGLEADDFFIEANRRIYHACEELYQEGTQIDSTTVATRLKDTDLLDKSGGMEYILNLMNAAVTSANTLTYVNLIRDKAMMRRMIEAAERVAEEGFNGQTDLNDYLDRSEKEILNVSRNRKAGEFKNPNDVLNEVLKTIRAASENSSEITGLKTGFNDFDRITHGLQRGDMIVLAARPSMGKTAVALNLAMNVALIPQAQKGAIAIFSLEMGAEQLAMRLLSAKSHIQGDKLKTGRLTNEEWNRINEASAELKASNIYIDDMAGIKIPEIFSKCRRLQAEHGLNMVMIDYIQLISGPSDRSSGNRQQEVSDISRSLKALARELRVPVVALSQLSRSVEAREDKRPMLSDLRESGAIEQDADIVMMLYRESYYNEEAKEQARESGTERLEINLAKHRNGATGRVYVAFEADTNALYNIAPNRPQ</sequence>
<evidence type="ECO:0000256" key="3">
    <source>
        <dbReference type="ARBA" id="ARBA00022705"/>
    </source>
</evidence>
<organism evidence="14 15">
    <name type="scientific">Solobacterium moorei</name>
    <dbReference type="NCBI Taxonomy" id="102148"/>
    <lineage>
        <taxon>Bacteria</taxon>
        <taxon>Bacillati</taxon>
        <taxon>Bacillota</taxon>
        <taxon>Erysipelotrichia</taxon>
        <taxon>Erysipelotrichales</taxon>
        <taxon>Erysipelotrichaceae</taxon>
        <taxon>Solobacterium</taxon>
    </lineage>
</organism>
<keyword evidence="7 12" id="KW-0067">ATP-binding</keyword>
<keyword evidence="5 12" id="KW-0378">Hydrolase</keyword>
<keyword evidence="6 12" id="KW-0347">Helicase</keyword>
<dbReference type="InterPro" id="IPR007694">
    <property type="entry name" value="DNA_helicase_DnaB-like_C"/>
</dbReference>
<evidence type="ECO:0000256" key="9">
    <source>
        <dbReference type="ARBA" id="ARBA00023235"/>
    </source>
</evidence>
<dbReference type="EMBL" id="QRWX01000003">
    <property type="protein sequence ID" value="RGT55019.1"/>
    <property type="molecule type" value="Genomic_DNA"/>
</dbReference>
<keyword evidence="4 12" id="KW-0547">Nucleotide-binding</keyword>
<feature type="domain" description="SF4 helicase" evidence="13">
    <location>
        <begin position="175"/>
        <end position="451"/>
    </location>
</feature>
<dbReference type="FunFam" id="3.40.50.300:FF:000076">
    <property type="entry name" value="Replicative DNA helicase"/>
    <property type="match status" value="1"/>
</dbReference>
<dbReference type="GO" id="GO:0006269">
    <property type="term" value="P:DNA replication, synthesis of primer"/>
    <property type="evidence" value="ECO:0007669"/>
    <property type="project" value="UniProtKB-UniRule"/>
</dbReference>
<evidence type="ECO:0000313" key="14">
    <source>
        <dbReference type="EMBL" id="RGT55019.1"/>
    </source>
</evidence>
<evidence type="ECO:0000313" key="15">
    <source>
        <dbReference type="Proteomes" id="UP000284731"/>
    </source>
</evidence>
<proteinExistence type="inferred from homology"/>
<comment type="caution">
    <text evidence="14">The sequence shown here is derived from an EMBL/GenBank/DDBJ whole genome shotgun (WGS) entry which is preliminary data.</text>
</comment>
<dbReference type="GO" id="GO:0042802">
    <property type="term" value="F:identical protein binding"/>
    <property type="evidence" value="ECO:0007669"/>
    <property type="project" value="UniProtKB-ARBA"/>
</dbReference>
<name>A0A412PDA4_9FIRM</name>
<dbReference type="GO" id="GO:0005524">
    <property type="term" value="F:ATP binding"/>
    <property type="evidence" value="ECO:0007669"/>
    <property type="project" value="UniProtKB-UniRule"/>
</dbReference>
<dbReference type="AlphaFoldDB" id="A0A412PDA4"/>
<dbReference type="GO" id="GO:0016887">
    <property type="term" value="F:ATP hydrolysis activity"/>
    <property type="evidence" value="ECO:0007669"/>
    <property type="project" value="RHEA"/>
</dbReference>
<dbReference type="InterPro" id="IPR027417">
    <property type="entry name" value="P-loop_NTPase"/>
</dbReference>
<evidence type="ECO:0000256" key="8">
    <source>
        <dbReference type="ARBA" id="ARBA00023125"/>
    </source>
</evidence>
<dbReference type="EC" id="5.6.2.3" evidence="11 12"/>
<dbReference type="Proteomes" id="UP000284731">
    <property type="component" value="Unassembled WGS sequence"/>
</dbReference>
<dbReference type="GO" id="GO:0005829">
    <property type="term" value="C:cytosol"/>
    <property type="evidence" value="ECO:0007669"/>
    <property type="project" value="TreeGrafter"/>
</dbReference>
<dbReference type="Pfam" id="PF03796">
    <property type="entry name" value="DnaB_C"/>
    <property type="match status" value="1"/>
</dbReference>
<keyword evidence="2 12" id="KW-0639">Primosome</keyword>
<evidence type="ECO:0000256" key="7">
    <source>
        <dbReference type="ARBA" id="ARBA00022840"/>
    </source>
</evidence>
<accession>A0A412PDA4</accession>
<keyword evidence="9" id="KW-0413">Isomerase</keyword>
<dbReference type="Pfam" id="PF00772">
    <property type="entry name" value="DnaB"/>
    <property type="match status" value="1"/>
</dbReference>
<comment type="function">
    <text evidence="12">The main replicative DNA helicase, it participates in initiation and elongation during chromosome replication. Travels ahead of the DNA replisome, separating dsDNA into templates for DNA synthesis. A processive ATP-dependent 5'-3' DNA helicase it has DNA-dependent ATPase activity.</text>
</comment>
<evidence type="ECO:0000259" key="13">
    <source>
        <dbReference type="PROSITE" id="PS51199"/>
    </source>
</evidence>